<dbReference type="PaxDb" id="39947-A0A0P0WZ64"/>
<keyword evidence="2" id="KW-1185">Reference proteome</keyword>
<accession>A0A0P0WZ64</accession>
<reference evidence="1 2" key="3">
    <citation type="journal article" date="2013" name="Rice">
        <title>Improvement of the Oryza sativa Nipponbare reference genome using next generation sequence and optical map data.</title>
        <authorList>
            <person name="Kawahara Y."/>
            <person name="de la Bastide M."/>
            <person name="Hamilton J.P."/>
            <person name="Kanamori H."/>
            <person name="McCombie W.R."/>
            <person name="Ouyang S."/>
            <person name="Schwartz D.C."/>
            <person name="Tanaka T."/>
            <person name="Wu J."/>
            <person name="Zhou S."/>
            <person name="Childs K.L."/>
            <person name="Davidson R.M."/>
            <person name="Lin H."/>
            <person name="Quesada-Ocampo L."/>
            <person name="Vaillancourt B."/>
            <person name="Sakai H."/>
            <person name="Lee S.S."/>
            <person name="Kim J."/>
            <person name="Numa H."/>
            <person name="Itoh T."/>
            <person name="Buell C.R."/>
            <person name="Matsumoto T."/>
        </authorList>
    </citation>
    <scope>NUCLEOTIDE SEQUENCE [LARGE SCALE GENOMIC DNA]</scope>
    <source>
        <strain evidence="2">cv. Nipponbare</strain>
    </source>
</reference>
<evidence type="ECO:0000313" key="1">
    <source>
        <dbReference type="EMBL" id="BAS98600.1"/>
    </source>
</evidence>
<dbReference type="AlphaFoldDB" id="A0A0P0WZ64"/>
<dbReference type="Proteomes" id="UP000059680">
    <property type="component" value="Chromosome 6"/>
</dbReference>
<reference evidence="2" key="1">
    <citation type="journal article" date="2005" name="Nature">
        <title>The map-based sequence of the rice genome.</title>
        <authorList>
            <consortium name="International rice genome sequencing project (IRGSP)"/>
            <person name="Matsumoto T."/>
            <person name="Wu J."/>
            <person name="Kanamori H."/>
            <person name="Katayose Y."/>
            <person name="Fujisawa M."/>
            <person name="Namiki N."/>
            <person name="Mizuno H."/>
            <person name="Yamamoto K."/>
            <person name="Antonio B.A."/>
            <person name="Baba T."/>
            <person name="Sakata K."/>
            <person name="Nagamura Y."/>
            <person name="Aoki H."/>
            <person name="Arikawa K."/>
            <person name="Arita K."/>
            <person name="Bito T."/>
            <person name="Chiden Y."/>
            <person name="Fujitsuka N."/>
            <person name="Fukunaka R."/>
            <person name="Hamada M."/>
            <person name="Harada C."/>
            <person name="Hayashi A."/>
            <person name="Hijishita S."/>
            <person name="Honda M."/>
            <person name="Hosokawa S."/>
            <person name="Ichikawa Y."/>
            <person name="Idonuma A."/>
            <person name="Iijima M."/>
            <person name="Ikeda M."/>
            <person name="Ikeno M."/>
            <person name="Ito K."/>
            <person name="Ito S."/>
            <person name="Ito T."/>
            <person name="Ito Y."/>
            <person name="Ito Y."/>
            <person name="Iwabuchi A."/>
            <person name="Kamiya K."/>
            <person name="Karasawa W."/>
            <person name="Kurita K."/>
            <person name="Katagiri S."/>
            <person name="Kikuta A."/>
            <person name="Kobayashi H."/>
            <person name="Kobayashi N."/>
            <person name="Machita K."/>
            <person name="Maehara T."/>
            <person name="Masukawa M."/>
            <person name="Mizubayashi T."/>
            <person name="Mukai Y."/>
            <person name="Nagasaki H."/>
            <person name="Nagata Y."/>
            <person name="Naito S."/>
            <person name="Nakashima M."/>
            <person name="Nakama Y."/>
            <person name="Nakamichi Y."/>
            <person name="Nakamura M."/>
            <person name="Meguro A."/>
            <person name="Negishi M."/>
            <person name="Ohta I."/>
            <person name="Ohta T."/>
            <person name="Okamoto M."/>
            <person name="Ono N."/>
            <person name="Saji S."/>
            <person name="Sakaguchi M."/>
            <person name="Sakai K."/>
            <person name="Shibata M."/>
            <person name="Shimokawa T."/>
            <person name="Song J."/>
            <person name="Takazaki Y."/>
            <person name="Terasawa K."/>
            <person name="Tsugane M."/>
            <person name="Tsuji K."/>
            <person name="Ueda S."/>
            <person name="Waki K."/>
            <person name="Yamagata H."/>
            <person name="Yamamoto M."/>
            <person name="Yamamoto S."/>
            <person name="Yamane H."/>
            <person name="Yoshiki S."/>
            <person name="Yoshihara R."/>
            <person name="Yukawa K."/>
            <person name="Zhong H."/>
            <person name="Yano M."/>
            <person name="Yuan Q."/>
            <person name="Ouyang S."/>
            <person name="Liu J."/>
            <person name="Jones K.M."/>
            <person name="Gansberger K."/>
            <person name="Moffat K."/>
            <person name="Hill J."/>
            <person name="Bera J."/>
            <person name="Fadrosh D."/>
            <person name="Jin S."/>
            <person name="Johri S."/>
            <person name="Kim M."/>
            <person name="Overton L."/>
            <person name="Reardon M."/>
            <person name="Tsitrin T."/>
            <person name="Vuong H."/>
            <person name="Weaver B."/>
            <person name="Ciecko A."/>
            <person name="Tallon L."/>
            <person name="Jackson J."/>
            <person name="Pai G."/>
            <person name="Aken S.V."/>
            <person name="Utterback T."/>
            <person name="Reidmuller S."/>
            <person name="Feldblyum T."/>
            <person name="Hsiao J."/>
            <person name="Zismann V."/>
            <person name="Iobst S."/>
            <person name="de Vazeille A.R."/>
            <person name="Buell C.R."/>
            <person name="Ying K."/>
            <person name="Li Y."/>
            <person name="Lu T."/>
            <person name="Huang Y."/>
            <person name="Zhao Q."/>
            <person name="Feng Q."/>
            <person name="Zhang L."/>
            <person name="Zhu J."/>
            <person name="Weng Q."/>
            <person name="Mu J."/>
            <person name="Lu Y."/>
            <person name="Fan D."/>
            <person name="Liu Y."/>
            <person name="Guan J."/>
            <person name="Zhang Y."/>
            <person name="Yu S."/>
            <person name="Liu X."/>
            <person name="Zhang Y."/>
            <person name="Hong G."/>
            <person name="Han B."/>
            <person name="Choisne N."/>
            <person name="Demange N."/>
            <person name="Orjeda G."/>
            <person name="Samain S."/>
            <person name="Cattolico L."/>
            <person name="Pelletier E."/>
            <person name="Couloux A."/>
            <person name="Segurens B."/>
            <person name="Wincker P."/>
            <person name="D'Hont A."/>
            <person name="Scarpelli C."/>
            <person name="Weissenbach J."/>
            <person name="Salanoubat M."/>
            <person name="Quetier F."/>
            <person name="Yu Y."/>
            <person name="Kim H.R."/>
            <person name="Rambo T."/>
            <person name="Currie J."/>
            <person name="Collura K."/>
            <person name="Luo M."/>
            <person name="Yang T."/>
            <person name="Ammiraju J.S.S."/>
            <person name="Engler F."/>
            <person name="Soderlund C."/>
            <person name="Wing R.A."/>
            <person name="Palmer L.E."/>
            <person name="de la Bastide M."/>
            <person name="Spiegel L."/>
            <person name="Nascimento L."/>
            <person name="Zutavern T."/>
            <person name="O'Shaughnessy A."/>
            <person name="Dike S."/>
            <person name="Dedhia N."/>
            <person name="Preston R."/>
            <person name="Balija V."/>
            <person name="McCombie W.R."/>
            <person name="Chow T."/>
            <person name="Chen H."/>
            <person name="Chung M."/>
            <person name="Chen C."/>
            <person name="Shaw J."/>
            <person name="Wu H."/>
            <person name="Hsiao K."/>
            <person name="Chao Y."/>
            <person name="Chu M."/>
            <person name="Cheng C."/>
            <person name="Hour A."/>
            <person name="Lee P."/>
            <person name="Lin S."/>
            <person name="Lin Y."/>
            <person name="Liou J."/>
            <person name="Liu S."/>
            <person name="Hsing Y."/>
            <person name="Raghuvanshi S."/>
            <person name="Mohanty A."/>
            <person name="Bharti A.K."/>
            <person name="Gaur A."/>
            <person name="Gupta V."/>
            <person name="Kumar D."/>
            <person name="Ravi V."/>
            <person name="Vij S."/>
            <person name="Kapur A."/>
            <person name="Khurana P."/>
            <person name="Khurana P."/>
            <person name="Khurana J.P."/>
            <person name="Tyagi A.K."/>
            <person name="Gaikwad K."/>
            <person name="Singh A."/>
            <person name="Dalal V."/>
            <person name="Srivastava S."/>
            <person name="Dixit A."/>
            <person name="Pal A.K."/>
            <person name="Ghazi I.A."/>
            <person name="Yadav M."/>
            <person name="Pandit A."/>
            <person name="Bhargava A."/>
            <person name="Sureshbabu K."/>
            <person name="Batra K."/>
            <person name="Sharma T.R."/>
            <person name="Mohapatra T."/>
            <person name="Singh N.K."/>
            <person name="Messing J."/>
            <person name="Nelson A.B."/>
            <person name="Fuks G."/>
            <person name="Kavchok S."/>
            <person name="Keizer G."/>
            <person name="Linton E."/>
            <person name="Llaca V."/>
            <person name="Song R."/>
            <person name="Tanyolac B."/>
            <person name="Young S."/>
            <person name="Ho-Il K."/>
            <person name="Hahn J.H."/>
            <person name="Sangsakoo G."/>
            <person name="Vanavichit A."/>
            <person name="de Mattos Luiz.A.T."/>
            <person name="Zimmer P.D."/>
            <person name="Malone G."/>
            <person name="Dellagostin O."/>
            <person name="de Oliveira A.C."/>
            <person name="Bevan M."/>
            <person name="Bancroft I."/>
            <person name="Minx P."/>
            <person name="Cordum H."/>
            <person name="Wilson R."/>
            <person name="Cheng Z."/>
            <person name="Jin W."/>
            <person name="Jiang J."/>
            <person name="Leong S.A."/>
            <person name="Iwama H."/>
            <person name="Gojobori T."/>
            <person name="Itoh T."/>
            <person name="Niimura Y."/>
            <person name="Fujii Y."/>
            <person name="Habara T."/>
            <person name="Sakai H."/>
            <person name="Sato Y."/>
            <person name="Wilson G."/>
            <person name="Kumar K."/>
            <person name="McCouch S."/>
            <person name="Juretic N."/>
            <person name="Hoen D."/>
            <person name="Wright S."/>
            <person name="Bruskiewich R."/>
            <person name="Bureau T."/>
            <person name="Miyao A."/>
            <person name="Hirochika H."/>
            <person name="Nishikawa T."/>
            <person name="Kadowaki K."/>
            <person name="Sugiura M."/>
            <person name="Burr B."/>
            <person name="Sasaki T."/>
        </authorList>
    </citation>
    <scope>NUCLEOTIDE SEQUENCE [LARGE SCALE GENOMIC DNA]</scope>
    <source>
        <strain evidence="2">cv. Nipponbare</strain>
    </source>
</reference>
<name>A0A0P0WZ64_ORYSJ</name>
<organism evidence="1 2">
    <name type="scientific">Oryza sativa subsp. japonica</name>
    <name type="common">Rice</name>
    <dbReference type="NCBI Taxonomy" id="39947"/>
    <lineage>
        <taxon>Eukaryota</taxon>
        <taxon>Viridiplantae</taxon>
        <taxon>Streptophyta</taxon>
        <taxon>Embryophyta</taxon>
        <taxon>Tracheophyta</taxon>
        <taxon>Spermatophyta</taxon>
        <taxon>Magnoliopsida</taxon>
        <taxon>Liliopsida</taxon>
        <taxon>Poales</taxon>
        <taxon>Poaceae</taxon>
        <taxon>BOP clade</taxon>
        <taxon>Oryzoideae</taxon>
        <taxon>Oryzeae</taxon>
        <taxon>Oryzinae</taxon>
        <taxon>Oryza</taxon>
        <taxon>Oryza sativa</taxon>
    </lineage>
</organism>
<proteinExistence type="predicted"/>
<dbReference type="InParanoid" id="A0A0P0WZ64"/>
<evidence type="ECO:0000313" key="2">
    <source>
        <dbReference type="Proteomes" id="UP000059680"/>
    </source>
</evidence>
<gene>
    <name evidence="1" type="ordered locus">Os06g0612001</name>
    <name evidence="1" type="ORF">OSNPB_060612001</name>
</gene>
<dbReference type="EMBL" id="AP014962">
    <property type="protein sequence ID" value="BAS98600.1"/>
    <property type="molecule type" value="Genomic_DNA"/>
</dbReference>
<reference evidence="1 2" key="2">
    <citation type="journal article" date="2013" name="Plant Cell Physiol.">
        <title>Rice Annotation Project Database (RAP-DB): an integrative and interactive database for rice genomics.</title>
        <authorList>
            <person name="Sakai H."/>
            <person name="Lee S.S."/>
            <person name="Tanaka T."/>
            <person name="Numa H."/>
            <person name="Kim J."/>
            <person name="Kawahara Y."/>
            <person name="Wakimoto H."/>
            <person name="Yang C.C."/>
            <person name="Iwamoto M."/>
            <person name="Abe T."/>
            <person name="Yamada Y."/>
            <person name="Muto A."/>
            <person name="Inokuchi H."/>
            <person name="Ikemura T."/>
            <person name="Matsumoto T."/>
            <person name="Sasaki T."/>
            <person name="Itoh T."/>
        </authorList>
    </citation>
    <scope>NUCLEOTIDE SEQUENCE [LARGE SCALE GENOMIC DNA]</scope>
    <source>
        <strain evidence="2">cv. Nipponbare</strain>
    </source>
</reference>
<protein>
    <submittedName>
        <fullName evidence="1">Os06g0612001 protein</fullName>
    </submittedName>
</protein>
<dbReference type="Gramene" id="Os06t0612001-00">
    <property type="protein sequence ID" value="Os06t0612001-00"/>
    <property type="gene ID" value="Os06g0612001"/>
</dbReference>
<sequence length="89" mass="10252">LYQKPQLLNQTSFFKSYSPYSTATFQKVTAHSYFFKSHSPTKHTLINLRFLARPPCVLLATRANAEGIREIICLKMVVVCCNRIQPNFL</sequence>
<feature type="non-terminal residue" evidence="1">
    <location>
        <position position="1"/>
    </location>
</feature>